<dbReference type="SUPFAM" id="SSF53474">
    <property type="entry name" value="alpha/beta-Hydrolases"/>
    <property type="match status" value="1"/>
</dbReference>
<protein>
    <submittedName>
        <fullName evidence="2">Lysophospholipase</fullName>
    </submittedName>
</protein>
<dbReference type="PANTHER" id="PTHR11614">
    <property type="entry name" value="PHOSPHOLIPASE-RELATED"/>
    <property type="match status" value="1"/>
</dbReference>
<gene>
    <name evidence="2" type="primary">pldB</name>
    <name evidence="2" type="ORF">GCM10007854_25200</name>
</gene>
<evidence type="ECO:0000313" key="3">
    <source>
        <dbReference type="Proteomes" id="UP001161390"/>
    </source>
</evidence>
<dbReference type="Pfam" id="PF12146">
    <property type="entry name" value="Hydrolase_4"/>
    <property type="match status" value="1"/>
</dbReference>
<comment type="caution">
    <text evidence="2">The sequence shown here is derived from an EMBL/GenBank/DDBJ whole genome shotgun (WGS) entry which is preliminary data.</text>
</comment>
<dbReference type="Proteomes" id="UP001161390">
    <property type="component" value="Unassembled WGS sequence"/>
</dbReference>
<evidence type="ECO:0000313" key="2">
    <source>
        <dbReference type="EMBL" id="GLQ21565.1"/>
    </source>
</evidence>
<dbReference type="InterPro" id="IPR022742">
    <property type="entry name" value="Hydrolase_4"/>
</dbReference>
<accession>A0ABQ5V3A4</accession>
<dbReference type="RefSeq" id="WP_284373250.1">
    <property type="nucleotide sequence ID" value="NZ_BSNJ01000005.1"/>
</dbReference>
<dbReference type="InterPro" id="IPR051044">
    <property type="entry name" value="MAG_DAG_Lipase"/>
</dbReference>
<proteinExistence type="predicted"/>
<sequence length="325" mass="35664">MLDFESADLIQPGGHTVPRGLDTRLSLYFLDRPAGSHGAAQRLRVMIATHDTDGEPRGTIIFSPGRTEFIEKYLESIADLTARGFWVVMVDPRGQGLSDRLLEDRIRSYVASFQDYADDIGWVADTLAPHCPKPFIAMGHSMGGTIMLQAVLTGALNPSAVICSAPMLDLIDVDSGLLRGSIRALSAMGLAKRNLPFQKQRGGMPLSFADNKLTSDRDRYRRWAAFFQDTPRLRVGEPTFGWIAAALNGMAFVNRNAGQLGVPGLMVAAGGDQIVDPVAIETFALRSGCDFHVVPGAKHELFLERDAMRNEFLERIDQFLDDQAL</sequence>
<keyword evidence="3" id="KW-1185">Reference proteome</keyword>
<dbReference type="Gene3D" id="3.40.50.1820">
    <property type="entry name" value="alpha/beta hydrolase"/>
    <property type="match status" value="1"/>
</dbReference>
<feature type="domain" description="Serine aminopeptidase S33" evidence="1">
    <location>
        <begin position="55"/>
        <end position="306"/>
    </location>
</feature>
<dbReference type="EMBL" id="BSNJ01000005">
    <property type="protein sequence ID" value="GLQ21565.1"/>
    <property type="molecule type" value="Genomic_DNA"/>
</dbReference>
<reference evidence="2" key="2">
    <citation type="submission" date="2023-01" db="EMBL/GenBank/DDBJ databases">
        <title>Draft genome sequence of Algimonas porphyrae strain NBRC 108216.</title>
        <authorList>
            <person name="Sun Q."/>
            <person name="Mori K."/>
        </authorList>
    </citation>
    <scope>NUCLEOTIDE SEQUENCE</scope>
    <source>
        <strain evidence="2">NBRC 108216</strain>
    </source>
</reference>
<name>A0ABQ5V3A4_9PROT</name>
<dbReference type="InterPro" id="IPR029058">
    <property type="entry name" value="AB_hydrolase_fold"/>
</dbReference>
<organism evidence="2 3">
    <name type="scientific">Algimonas porphyrae</name>
    <dbReference type="NCBI Taxonomy" id="1128113"/>
    <lineage>
        <taxon>Bacteria</taxon>
        <taxon>Pseudomonadati</taxon>
        <taxon>Pseudomonadota</taxon>
        <taxon>Alphaproteobacteria</taxon>
        <taxon>Maricaulales</taxon>
        <taxon>Robiginitomaculaceae</taxon>
        <taxon>Algimonas</taxon>
    </lineage>
</organism>
<reference evidence="2" key="1">
    <citation type="journal article" date="2014" name="Int. J. Syst. Evol. Microbiol.">
        <title>Complete genome of a new Firmicutes species belonging to the dominant human colonic microbiota ('Ruminococcus bicirculans') reveals two chromosomes and a selective capacity to utilize plant glucans.</title>
        <authorList>
            <consortium name="NISC Comparative Sequencing Program"/>
            <person name="Wegmann U."/>
            <person name="Louis P."/>
            <person name="Goesmann A."/>
            <person name="Henrissat B."/>
            <person name="Duncan S.H."/>
            <person name="Flint H.J."/>
        </authorList>
    </citation>
    <scope>NUCLEOTIDE SEQUENCE</scope>
    <source>
        <strain evidence="2">NBRC 108216</strain>
    </source>
</reference>
<evidence type="ECO:0000259" key="1">
    <source>
        <dbReference type="Pfam" id="PF12146"/>
    </source>
</evidence>